<keyword evidence="2" id="KW-0812">Transmembrane</keyword>
<keyword evidence="1" id="KW-1015">Disulfide bond</keyword>
<dbReference type="PROSITE" id="PS00022">
    <property type="entry name" value="EGF_1"/>
    <property type="match status" value="1"/>
</dbReference>
<organism evidence="4">
    <name type="scientific">Capitella teleta</name>
    <name type="common">Polychaete worm</name>
    <dbReference type="NCBI Taxonomy" id="283909"/>
    <lineage>
        <taxon>Eukaryota</taxon>
        <taxon>Metazoa</taxon>
        <taxon>Spiralia</taxon>
        <taxon>Lophotrochozoa</taxon>
        <taxon>Annelida</taxon>
        <taxon>Polychaeta</taxon>
        <taxon>Sedentaria</taxon>
        <taxon>Scolecida</taxon>
        <taxon>Capitellidae</taxon>
        <taxon>Capitella</taxon>
    </lineage>
</organism>
<evidence type="ECO:0000256" key="1">
    <source>
        <dbReference type="PROSITE-ProRule" id="PRU00076"/>
    </source>
</evidence>
<evidence type="ECO:0000313" key="5">
    <source>
        <dbReference type="EnsemblMetazoa" id="CapteP188663"/>
    </source>
</evidence>
<name>R7UZY1_CAPTE</name>
<evidence type="ECO:0000313" key="6">
    <source>
        <dbReference type="Proteomes" id="UP000014760"/>
    </source>
</evidence>
<gene>
    <name evidence="4" type="ORF">CAPTEDRAFT_188663</name>
</gene>
<dbReference type="Gene3D" id="2.10.25.10">
    <property type="entry name" value="Laminin"/>
    <property type="match status" value="1"/>
</dbReference>
<keyword evidence="1" id="KW-0245">EGF-like domain</keyword>
<evidence type="ECO:0000313" key="4">
    <source>
        <dbReference type="EMBL" id="ELU11854.1"/>
    </source>
</evidence>
<dbReference type="EMBL" id="AMQN01005609">
    <property type="status" value="NOT_ANNOTATED_CDS"/>
    <property type="molecule type" value="Genomic_DNA"/>
</dbReference>
<proteinExistence type="predicted"/>
<dbReference type="HOGENOM" id="CLU_728134_0_0_1"/>
<reference evidence="4 6" key="2">
    <citation type="journal article" date="2013" name="Nature">
        <title>Insights into bilaterian evolution from three spiralian genomes.</title>
        <authorList>
            <person name="Simakov O."/>
            <person name="Marletaz F."/>
            <person name="Cho S.J."/>
            <person name="Edsinger-Gonzales E."/>
            <person name="Havlak P."/>
            <person name="Hellsten U."/>
            <person name="Kuo D.H."/>
            <person name="Larsson T."/>
            <person name="Lv J."/>
            <person name="Arendt D."/>
            <person name="Savage R."/>
            <person name="Osoegawa K."/>
            <person name="de Jong P."/>
            <person name="Grimwood J."/>
            <person name="Chapman J.A."/>
            <person name="Shapiro H."/>
            <person name="Aerts A."/>
            <person name="Otillar R.P."/>
            <person name="Terry A.Y."/>
            <person name="Boore J.L."/>
            <person name="Grigoriev I.V."/>
            <person name="Lindberg D.R."/>
            <person name="Seaver E.C."/>
            <person name="Weisblat D.A."/>
            <person name="Putnam N.H."/>
            <person name="Rokhsar D.S."/>
        </authorList>
    </citation>
    <scope>NUCLEOTIDE SEQUENCE</scope>
    <source>
        <strain evidence="4 6">I ESC-2004</strain>
    </source>
</reference>
<comment type="caution">
    <text evidence="1">Lacks conserved residue(s) required for the propagation of feature annotation.</text>
</comment>
<evidence type="ECO:0000259" key="3">
    <source>
        <dbReference type="PROSITE" id="PS50026"/>
    </source>
</evidence>
<keyword evidence="2" id="KW-1133">Transmembrane helix</keyword>
<dbReference type="SUPFAM" id="SSF57196">
    <property type="entry name" value="EGF/Laminin"/>
    <property type="match status" value="1"/>
</dbReference>
<feature type="domain" description="EGF-like" evidence="3">
    <location>
        <begin position="289"/>
        <end position="326"/>
    </location>
</feature>
<dbReference type="PROSITE" id="PS50026">
    <property type="entry name" value="EGF_3"/>
    <property type="match status" value="1"/>
</dbReference>
<reference evidence="5" key="3">
    <citation type="submission" date="2015-06" db="UniProtKB">
        <authorList>
            <consortium name="EnsemblMetazoa"/>
        </authorList>
    </citation>
    <scope>IDENTIFICATION</scope>
</reference>
<dbReference type="OrthoDB" id="6124476at2759"/>
<protein>
    <recommendedName>
        <fullName evidence="3">EGF-like domain-containing protein</fullName>
    </recommendedName>
</protein>
<dbReference type="EMBL" id="KB296374">
    <property type="protein sequence ID" value="ELU11854.1"/>
    <property type="molecule type" value="Genomic_DNA"/>
</dbReference>
<dbReference type="SMART" id="SM00181">
    <property type="entry name" value="EGF"/>
    <property type="match status" value="1"/>
</dbReference>
<dbReference type="EMBL" id="AMQN01005608">
    <property type="status" value="NOT_ANNOTATED_CDS"/>
    <property type="molecule type" value="Genomic_DNA"/>
</dbReference>
<keyword evidence="2" id="KW-0472">Membrane</keyword>
<dbReference type="InterPro" id="IPR000742">
    <property type="entry name" value="EGF"/>
</dbReference>
<sequence>MIQQSIILQMEQFTDKFGEETMDNYPSSVSGVKYVNLFHVTLVAISIFFWGHFRNRGFSEEVKLELEAAYNSGLTSWESPTKKRKLEEIQNKHEGLTMLKIKGHGDAMTEISRRWPEARQDKKLCAALQESAEAAMAKPLTTQMKESEFDEIESLGGQAIFFLVRGDKTYIYVTKDLVKAPIFAPNIEKSSTDLLNHCSDESDGDDSNMAARIRSSGWSSTVLFVGLSVFALVFNLVDAERQKMCSIDEIRSGGPRRGNICVNIAELLSVVCGGINRRDPDARSSGGHRGSLCQYQTYCLNGGTCWEGLLGKICECQAGYRGSRCEENDLSYLVNQHFRPTNNLYMSGDSAYWPGALALSRSERGDGYYMGRLNGFVRVV</sequence>
<dbReference type="PROSITE" id="PS01186">
    <property type="entry name" value="EGF_2"/>
    <property type="match status" value="1"/>
</dbReference>
<dbReference type="CDD" id="cd00054">
    <property type="entry name" value="EGF_CA"/>
    <property type="match status" value="1"/>
</dbReference>
<feature type="disulfide bond" evidence="1">
    <location>
        <begin position="316"/>
        <end position="325"/>
    </location>
</feature>
<dbReference type="Proteomes" id="UP000014760">
    <property type="component" value="Unassembled WGS sequence"/>
</dbReference>
<accession>R7UZY1</accession>
<evidence type="ECO:0000256" key="2">
    <source>
        <dbReference type="SAM" id="Phobius"/>
    </source>
</evidence>
<keyword evidence="6" id="KW-1185">Reference proteome</keyword>
<dbReference type="EnsemblMetazoa" id="CapteT188663">
    <property type="protein sequence ID" value="CapteP188663"/>
    <property type="gene ID" value="CapteG188663"/>
</dbReference>
<feature type="transmembrane region" description="Helical" evidence="2">
    <location>
        <begin position="217"/>
        <end position="237"/>
    </location>
</feature>
<dbReference type="AlphaFoldDB" id="R7UZY1"/>
<dbReference type="STRING" id="283909.R7UZY1"/>
<reference evidence="6" key="1">
    <citation type="submission" date="2012-12" db="EMBL/GenBank/DDBJ databases">
        <authorList>
            <person name="Hellsten U."/>
            <person name="Grimwood J."/>
            <person name="Chapman J.A."/>
            <person name="Shapiro H."/>
            <person name="Aerts A."/>
            <person name="Otillar R.P."/>
            <person name="Terry A.Y."/>
            <person name="Boore J.L."/>
            <person name="Simakov O."/>
            <person name="Marletaz F."/>
            <person name="Cho S.-J."/>
            <person name="Edsinger-Gonzales E."/>
            <person name="Havlak P."/>
            <person name="Kuo D.-H."/>
            <person name="Larsson T."/>
            <person name="Lv J."/>
            <person name="Arendt D."/>
            <person name="Savage R."/>
            <person name="Osoegawa K."/>
            <person name="de Jong P."/>
            <person name="Lindberg D.R."/>
            <person name="Seaver E.C."/>
            <person name="Weisblat D.A."/>
            <person name="Putnam N.H."/>
            <person name="Grigoriev I.V."/>
            <person name="Rokhsar D.S."/>
        </authorList>
    </citation>
    <scope>NUCLEOTIDE SEQUENCE</scope>
    <source>
        <strain evidence="6">I ESC-2004</strain>
    </source>
</reference>